<dbReference type="EMBL" id="KB744011">
    <property type="protein sequence ID" value="EOA96402.1"/>
    <property type="molecule type" value="Genomic_DNA"/>
</dbReference>
<accession>R0L813</accession>
<dbReference type="Proteomes" id="UP000296049">
    <property type="component" value="Unassembled WGS sequence"/>
</dbReference>
<gene>
    <name evidence="1" type="ORF">Anapl_18177</name>
</gene>
<name>R0L813_ANAPL</name>
<reference evidence="2" key="1">
    <citation type="journal article" date="2013" name="Nat. Genet.">
        <title>The duck genome and transcriptome provide insight into an avian influenza virus reservoir species.</title>
        <authorList>
            <person name="Huang Y."/>
            <person name="Li Y."/>
            <person name="Burt D.W."/>
            <person name="Chen H."/>
            <person name="Zhang Y."/>
            <person name="Qian W."/>
            <person name="Kim H."/>
            <person name="Gan S."/>
            <person name="Zhao Y."/>
            <person name="Li J."/>
            <person name="Yi K."/>
            <person name="Feng H."/>
            <person name="Zhu P."/>
            <person name="Li B."/>
            <person name="Liu Q."/>
            <person name="Fairley S."/>
            <person name="Magor K.E."/>
            <person name="Du Z."/>
            <person name="Hu X."/>
            <person name="Goodman L."/>
            <person name="Tafer H."/>
            <person name="Vignal A."/>
            <person name="Lee T."/>
            <person name="Kim K.W."/>
            <person name="Sheng Z."/>
            <person name="An Y."/>
            <person name="Searle S."/>
            <person name="Herrero J."/>
            <person name="Groenen M.A."/>
            <person name="Crooijmans R.P."/>
            <person name="Faraut T."/>
            <person name="Cai Q."/>
            <person name="Webster R.G."/>
            <person name="Aldridge J.R."/>
            <person name="Warren W.C."/>
            <person name="Bartschat S."/>
            <person name="Kehr S."/>
            <person name="Marz M."/>
            <person name="Stadler P.F."/>
            <person name="Smith J."/>
            <person name="Kraus R.H."/>
            <person name="Zhao Y."/>
            <person name="Ren L."/>
            <person name="Fei J."/>
            <person name="Morisson M."/>
            <person name="Kaiser P."/>
            <person name="Griffin D.K."/>
            <person name="Rao M."/>
            <person name="Pitel F."/>
            <person name="Wang J."/>
            <person name="Li N."/>
        </authorList>
    </citation>
    <scope>NUCLEOTIDE SEQUENCE [LARGE SCALE GENOMIC DNA]</scope>
</reference>
<protein>
    <submittedName>
        <fullName evidence="1">Uncharacterized protein KIAA0427</fullName>
    </submittedName>
</protein>
<keyword evidence="2" id="KW-1185">Reference proteome</keyword>
<evidence type="ECO:0000313" key="2">
    <source>
        <dbReference type="Proteomes" id="UP000296049"/>
    </source>
</evidence>
<proteinExistence type="predicted"/>
<evidence type="ECO:0000313" key="1">
    <source>
        <dbReference type="EMBL" id="EOA96402.1"/>
    </source>
</evidence>
<sequence length="144" mass="15947">MPARCKLSGSRGRSSQCRQPTKVLLVATVRANRVLCLPSVPSTLLVCVPTPRNGNKEGSLDMLGTDIWAANTFDSFRLGKGKYEDGDSINLNDIEKVLPVWQVDLNCKRGDSKLEDLLEEVFDLVFCASGQRSKIRHYFGDSLT</sequence>
<organism evidence="1 2">
    <name type="scientific">Anas platyrhynchos</name>
    <name type="common">Mallard</name>
    <name type="synonym">Anas boschas</name>
    <dbReference type="NCBI Taxonomy" id="8839"/>
    <lineage>
        <taxon>Eukaryota</taxon>
        <taxon>Metazoa</taxon>
        <taxon>Chordata</taxon>
        <taxon>Craniata</taxon>
        <taxon>Vertebrata</taxon>
        <taxon>Euteleostomi</taxon>
        <taxon>Archelosauria</taxon>
        <taxon>Archosauria</taxon>
        <taxon>Dinosauria</taxon>
        <taxon>Saurischia</taxon>
        <taxon>Theropoda</taxon>
        <taxon>Coelurosauria</taxon>
        <taxon>Aves</taxon>
        <taxon>Neognathae</taxon>
        <taxon>Galloanserae</taxon>
        <taxon>Anseriformes</taxon>
        <taxon>Anatidae</taxon>
        <taxon>Anatinae</taxon>
        <taxon>Anas</taxon>
    </lineage>
</organism>
<dbReference type="AlphaFoldDB" id="R0L813"/>